<evidence type="ECO:0000313" key="9">
    <source>
        <dbReference type="Proteomes" id="UP000243589"/>
    </source>
</evidence>
<gene>
    <name evidence="8" type="ORF">Bravens_00696</name>
</gene>
<keyword evidence="9" id="KW-1185">Reference proteome</keyword>
<evidence type="ECO:0000313" key="8">
    <source>
        <dbReference type="EMBL" id="KXZ58824.1"/>
    </source>
</evidence>
<comment type="subcellular location">
    <subcellularLocation>
        <location evidence="1">Cell membrane</location>
        <topology evidence="1">Multi-pass membrane protein</topology>
    </subcellularLocation>
</comment>
<evidence type="ECO:0000256" key="4">
    <source>
        <dbReference type="ARBA" id="ARBA00022989"/>
    </source>
</evidence>
<evidence type="ECO:0000256" key="5">
    <source>
        <dbReference type="ARBA" id="ARBA00023136"/>
    </source>
</evidence>
<accession>A0A150HA18</accession>
<dbReference type="EMBL" id="LQQC01000008">
    <property type="protein sequence ID" value="KXZ58824.1"/>
    <property type="molecule type" value="Genomic_DNA"/>
</dbReference>
<keyword evidence="2" id="KW-1003">Cell membrane</keyword>
<keyword evidence="4 7" id="KW-1133">Transmembrane helix</keyword>
<feature type="transmembrane region" description="Helical" evidence="7">
    <location>
        <begin position="238"/>
        <end position="258"/>
    </location>
</feature>
<dbReference type="PATRIC" id="fig|479117.4.peg.694"/>
<feature type="transmembrane region" description="Helical" evidence="7">
    <location>
        <begin position="279"/>
        <end position="302"/>
    </location>
</feature>
<dbReference type="GO" id="GO:0005886">
    <property type="term" value="C:plasma membrane"/>
    <property type="evidence" value="ECO:0007669"/>
    <property type="project" value="UniProtKB-SubCell"/>
</dbReference>
<evidence type="ECO:0000256" key="3">
    <source>
        <dbReference type="ARBA" id="ARBA00022692"/>
    </source>
</evidence>
<evidence type="ECO:0000256" key="1">
    <source>
        <dbReference type="ARBA" id="ARBA00004651"/>
    </source>
</evidence>
<organism evidence="8 9">
    <name type="scientific">Brevibacterium ravenspurgense</name>
    <dbReference type="NCBI Taxonomy" id="479117"/>
    <lineage>
        <taxon>Bacteria</taxon>
        <taxon>Bacillati</taxon>
        <taxon>Actinomycetota</taxon>
        <taxon>Actinomycetes</taxon>
        <taxon>Micrococcales</taxon>
        <taxon>Brevibacteriaceae</taxon>
        <taxon>Brevibacterium</taxon>
    </lineage>
</organism>
<dbReference type="AlphaFoldDB" id="A0A150HA18"/>
<proteinExistence type="predicted"/>
<dbReference type="CDD" id="cd06580">
    <property type="entry name" value="TM_PBP1_transp_TpRbsC_like"/>
    <property type="match status" value="1"/>
</dbReference>
<feature type="compositionally biased region" description="Low complexity" evidence="6">
    <location>
        <begin position="404"/>
        <end position="416"/>
    </location>
</feature>
<dbReference type="GO" id="GO:0022857">
    <property type="term" value="F:transmembrane transporter activity"/>
    <property type="evidence" value="ECO:0007669"/>
    <property type="project" value="InterPro"/>
</dbReference>
<dbReference type="Pfam" id="PF02653">
    <property type="entry name" value="BPD_transp_2"/>
    <property type="match status" value="1"/>
</dbReference>
<feature type="transmembrane region" description="Helical" evidence="7">
    <location>
        <begin position="28"/>
        <end position="47"/>
    </location>
</feature>
<evidence type="ECO:0000256" key="7">
    <source>
        <dbReference type="SAM" id="Phobius"/>
    </source>
</evidence>
<feature type="transmembrane region" description="Helical" evidence="7">
    <location>
        <begin position="106"/>
        <end position="123"/>
    </location>
</feature>
<keyword evidence="3 7" id="KW-0812">Transmembrane</keyword>
<evidence type="ECO:0000256" key="6">
    <source>
        <dbReference type="SAM" id="MobiDB-lite"/>
    </source>
</evidence>
<feature type="transmembrane region" description="Helical" evidence="7">
    <location>
        <begin position="188"/>
        <end position="206"/>
    </location>
</feature>
<dbReference type="PANTHER" id="PTHR47089">
    <property type="entry name" value="ABC TRANSPORTER, PERMEASE PROTEIN"/>
    <property type="match status" value="1"/>
</dbReference>
<reference evidence="8 9" key="1">
    <citation type="submission" date="2016-01" db="EMBL/GenBank/DDBJ databases">
        <title>Use of Whole Genome Sequencing to ascertain that Brevibacterium massiliense (Roux, Raoult 2009) is a later heterotypic synonym of Brevibacterium ravenspurgense (Mages 2008).</title>
        <authorList>
            <person name="Bernier A.-M."/>
            <person name="Burdz T."/>
            <person name="Huynh C."/>
            <person name="Pachecho A.L."/>
            <person name="Wiebe D."/>
            <person name="Bonner C."/>
            <person name="Bernard K."/>
        </authorList>
    </citation>
    <scope>NUCLEOTIDE SEQUENCE [LARGE SCALE GENOMIC DNA]</scope>
    <source>
        <strain evidence="8 9">CCUG56047</strain>
    </source>
</reference>
<name>A0A150HA18_9MICO</name>
<protein>
    <submittedName>
        <fullName evidence="8">Beta-methylgalactoside transporter inner membrane component</fullName>
    </submittedName>
</protein>
<feature type="transmembrane region" description="Helical" evidence="7">
    <location>
        <begin position="339"/>
        <end position="357"/>
    </location>
</feature>
<evidence type="ECO:0000256" key="2">
    <source>
        <dbReference type="ARBA" id="ARBA00022475"/>
    </source>
</evidence>
<feature type="region of interest" description="Disordered" evidence="6">
    <location>
        <begin position="396"/>
        <end position="443"/>
    </location>
</feature>
<feature type="transmembrane region" description="Helical" evidence="7">
    <location>
        <begin position="67"/>
        <end position="86"/>
    </location>
</feature>
<feature type="transmembrane region" description="Helical" evidence="7">
    <location>
        <begin position="154"/>
        <end position="176"/>
    </location>
</feature>
<feature type="compositionally biased region" description="Low complexity" evidence="6">
    <location>
        <begin position="424"/>
        <end position="443"/>
    </location>
</feature>
<feature type="transmembrane region" description="Helical" evidence="7">
    <location>
        <begin position="314"/>
        <end position="332"/>
    </location>
</feature>
<dbReference type="PANTHER" id="PTHR47089:SF1">
    <property type="entry name" value="GUANOSINE ABC TRANSPORTER PERMEASE PROTEIN NUPP"/>
    <property type="match status" value="1"/>
</dbReference>
<dbReference type="Proteomes" id="UP000243589">
    <property type="component" value="Unassembled WGS sequence"/>
</dbReference>
<keyword evidence="5 7" id="KW-0472">Membrane</keyword>
<dbReference type="InterPro" id="IPR001851">
    <property type="entry name" value="ABC_transp_permease"/>
</dbReference>
<dbReference type="RefSeq" id="WP_062020318.1">
    <property type="nucleotide sequence ID" value="NZ_LQQC01000008.1"/>
</dbReference>
<sequence length="443" mass="46158">MNQKTTAGSTARGSARQSIIRGLLSGSWLVSVLAIVIALVAGAVLIILADSDVQRAAGYIFARPSDFFYYAFHSVLEAYSALFRGAVFDWNANSFVRSVRPLTESLVSGTPLILTALGIALAFRSGLFNIGGQGQVILGAIVGGYLGYAMHLPVVLHMIVALVGGMLAGAIWASIAGVLKAKTGANEVIVTIMLNSIALYLMAYLLKQEWYKHKEGSIPLTANIDSTAHFFKILPDPFRLHIGFIIAILATAIIWWLLERSTIGFEMRMVGQNPAAARTAGISVSKVTIVVMAIAGALAGAGGANQVLATEGNVGGGIAGTIGFDAITVALLGRSRPIGVFFAGILFGGFKAGGYLMQAQTGTPIDIVLVVQSIIVLLIAAPPLVRAIFRLPEPIEKRREDTKSSGTSTGAAAADSADAKAESTEAAEAAQTTAAAAKGGEER</sequence>
<comment type="caution">
    <text evidence="8">The sequence shown here is derived from an EMBL/GenBank/DDBJ whole genome shotgun (WGS) entry which is preliminary data.</text>
</comment>
<feature type="transmembrane region" description="Helical" evidence="7">
    <location>
        <begin position="369"/>
        <end position="389"/>
    </location>
</feature>